<evidence type="ECO:0000256" key="4">
    <source>
        <dbReference type="ARBA" id="ARBA00023157"/>
    </source>
</evidence>
<accession>A0A8H8U514</accession>
<keyword evidence="11" id="KW-1185">Reference proteome</keyword>
<keyword evidence="8" id="KW-0732">Signal</keyword>
<dbReference type="InterPro" id="IPR036249">
    <property type="entry name" value="Thioredoxin-like_sf"/>
</dbReference>
<dbReference type="SUPFAM" id="SSF52833">
    <property type="entry name" value="Thioredoxin-like"/>
    <property type="match status" value="2"/>
</dbReference>
<feature type="region of interest" description="Disordered" evidence="7">
    <location>
        <begin position="244"/>
        <end position="316"/>
    </location>
</feature>
<dbReference type="PRINTS" id="PR00421">
    <property type="entry name" value="THIOREDOXIN"/>
</dbReference>
<dbReference type="PANTHER" id="PTHR45815">
    <property type="entry name" value="PROTEIN DISULFIDE-ISOMERASE A6"/>
    <property type="match status" value="1"/>
</dbReference>
<dbReference type="Pfam" id="PF24541">
    <property type="entry name" value="Thioredox_PDIA6_C"/>
    <property type="match status" value="1"/>
</dbReference>
<dbReference type="InterPro" id="IPR017937">
    <property type="entry name" value="Thioredoxin_CS"/>
</dbReference>
<feature type="domain" description="Thioredoxin" evidence="9">
    <location>
        <begin position="7"/>
        <end position="143"/>
    </location>
</feature>
<evidence type="ECO:0000259" key="9">
    <source>
        <dbReference type="PROSITE" id="PS51352"/>
    </source>
</evidence>
<dbReference type="PANTHER" id="PTHR45815:SF3">
    <property type="entry name" value="PROTEIN DISULFIDE-ISOMERASE A6"/>
    <property type="match status" value="1"/>
</dbReference>
<gene>
    <name evidence="10" type="ORF">LOCC1_G008409</name>
</gene>
<feature type="compositionally biased region" description="Basic residues" evidence="7">
    <location>
        <begin position="258"/>
        <end position="267"/>
    </location>
</feature>
<evidence type="ECO:0000256" key="2">
    <source>
        <dbReference type="ARBA" id="ARBA00004319"/>
    </source>
</evidence>
<comment type="caution">
    <text evidence="10">The sequence shown here is derived from an EMBL/GenBank/DDBJ whole genome shotgun (WGS) entry which is preliminary data.</text>
</comment>
<comment type="catalytic activity">
    <reaction evidence="1">
        <text>Catalyzes the rearrangement of -S-S- bonds in proteins.</text>
        <dbReference type="EC" id="5.3.4.1"/>
    </reaction>
</comment>
<feature type="region of interest" description="Disordered" evidence="7">
    <location>
        <begin position="467"/>
        <end position="516"/>
    </location>
</feature>
<feature type="compositionally biased region" description="Acidic residues" evidence="7">
    <location>
        <begin position="467"/>
        <end position="481"/>
    </location>
</feature>
<keyword evidence="5" id="KW-0413">Isomerase</keyword>
<evidence type="ECO:0000256" key="8">
    <source>
        <dbReference type="SAM" id="SignalP"/>
    </source>
</evidence>
<dbReference type="GO" id="GO:0015035">
    <property type="term" value="F:protein-disulfide reductase activity"/>
    <property type="evidence" value="ECO:0007669"/>
    <property type="project" value="TreeGrafter"/>
</dbReference>
<dbReference type="AlphaFoldDB" id="A0A8H8U514"/>
<dbReference type="EMBL" id="QGMI01001976">
    <property type="protein sequence ID" value="TVY31846.1"/>
    <property type="molecule type" value="Genomic_DNA"/>
</dbReference>
<dbReference type="EC" id="5.3.4.1" evidence="3"/>
<proteinExistence type="predicted"/>
<feature type="compositionally biased region" description="Basic and acidic residues" evidence="7">
    <location>
        <begin position="504"/>
        <end position="516"/>
    </location>
</feature>
<feature type="chain" id="PRO_5034726389" description="protein disulfide-isomerase" evidence="8">
    <location>
        <begin position="23"/>
        <end position="516"/>
    </location>
</feature>
<sequence>MVHTTAISLAAVALLAALPANAGLYSKNSPVIQLDGKNYDRLIAQSNYTSIVEFYAPWCGHCKNLQPAYEKAAKSLAGLAKVAAVDCDEESNKQFCSGFGVQGFPTLKLVKPGSKPGKPIVEDYQGPRTAKGIVDAVIDKIPNNVKKVDDKGLEAWLDAAKETPKAILFTDKGKTSALMKAIAIEFKGSVSVAQIRDKEKASVELFGITKYPTLLLLPGGKEAAEGIVYDGELKKEDIVKFLSQAATPNPDPAPAKVKLPKSKSSKKGSKEEAFKSASASQASKEGTAAAASATEEVLEEEPTESPDPKLDNQKPIVIQDPAPPISLLITEEELRNECLGPRTGTCILALLSDTPDQLASSAVGALSELAHKYKQHRRNVFPFYVVAPTNSGYGAIKDSLNLKADTELIAVNGRRGWWKQLPKAEDTLSEKDVTEEALENWIDAIRLGEGAKQRLPGGLIPEEVEEVEAVEEAEPTPEETPEPVGEPAEQKTVTVEEVQEETISEEKPEETVHDEL</sequence>
<feature type="signal peptide" evidence="8">
    <location>
        <begin position="1"/>
        <end position="22"/>
    </location>
</feature>
<comment type="subcellular location">
    <subcellularLocation>
        <location evidence="2">Endoplasmic reticulum lumen</location>
    </subcellularLocation>
</comment>
<evidence type="ECO:0000256" key="1">
    <source>
        <dbReference type="ARBA" id="ARBA00001182"/>
    </source>
</evidence>
<keyword evidence="6" id="KW-0676">Redox-active center</keyword>
<evidence type="ECO:0000256" key="6">
    <source>
        <dbReference type="ARBA" id="ARBA00023284"/>
    </source>
</evidence>
<evidence type="ECO:0000256" key="5">
    <source>
        <dbReference type="ARBA" id="ARBA00023235"/>
    </source>
</evidence>
<dbReference type="OrthoDB" id="10264505at2759"/>
<dbReference type="Proteomes" id="UP000443090">
    <property type="component" value="Unassembled WGS sequence"/>
</dbReference>
<feature type="compositionally biased region" description="Low complexity" evidence="7">
    <location>
        <begin position="482"/>
        <end position="496"/>
    </location>
</feature>
<protein>
    <recommendedName>
        <fullName evidence="3">protein disulfide-isomerase</fullName>
        <ecNumber evidence="3">5.3.4.1</ecNumber>
    </recommendedName>
</protein>
<keyword evidence="4" id="KW-1015">Disulfide bond</keyword>
<dbReference type="GO" id="GO:0003756">
    <property type="term" value="F:protein disulfide isomerase activity"/>
    <property type="evidence" value="ECO:0007669"/>
    <property type="project" value="UniProtKB-EC"/>
</dbReference>
<feature type="compositionally biased region" description="Low complexity" evidence="7">
    <location>
        <begin position="275"/>
        <end position="295"/>
    </location>
</feature>
<dbReference type="PROSITE" id="PS00194">
    <property type="entry name" value="THIOREDOXIN_1"/>
    <property type="match status" value="1"/>
</dbReference>
<dbReference type="InterPro" id="IPR013766">
    <property type="entry name" value="Thioredoxin_domain"/>
</dbReference>
<evidence type="ECO:0000313" key="10">
    <source>
        <dbReference type="EMBL" id="TVY31846.1"/>
    </source>
</evidence>
<dbReference type="InterPro" id="IPR057305">
    <property type="entry name" value="Thioredox_PDIA6_C"/>
</dbReference>
<evidence type="ECO:0000256" key="3">
    <source>
        <dbReference type="ARBA" id="ARBA00012723"/>
    </source>
</evidence>
<dbReference type="Pfam" id="PF00085">
    <property type="entry name" value="Thioredoxin"/>
    <property type="match status" value="1"/>
</dbReference>
<dbReference type="GO" id="GO:0005788">
    <property type="term" value="C:endoplasmic reticulum lumen"/>
    <property type="evidence" value="ECO:0007669"/>
    <property type="project" value="UniProtKB-SubCell"/>
</dbReference>
<organism evidence="10 11">
    <name type="scientific">Lachnellula occidentalis</name>
    <dbReference type="NCBI Taxonomy" id="215460"/>
    <lineage>
        <taxon>Eukaryota</taxon>
        <taxon>Fungi</taxon>
        <taxon>Dikarya</taxon>
        <taxon>Ascomycota</taxon>
        <taxon>Pezizomycotina</taxon>
        <taxon>Leotiomycetes</taxon>
        <taxon>Helotiales</taxon>
        <taxon>Lachnaceae</taxon>
        <taxon>Lachnellula</taxon>
    </lineage>
</organism>
<evidence type="ECO:0000256" key="7">
    <source>
        <dbReference type="SAM" id="MobiDB-lite"/>
    </source>
</evidence>
<dbReference type="CDD" id="cd03002">
    <property type="entry name" value="PDI_a_MPD1_like"/>
    <property type="match status" value="1"/>
</dbReference>
<name>A0A8H8U514_9HELO</name>
<dbReference type="PROSITE" id="PS51352">
    <property type="entry name" value="THIOREDOXIN_2"/>
    <property type="match status" value="1"/>
</dbReference>
<reference evidence="10 11" key="1">
    <citation type="submission" date="2018-05" db="EMBL/GenBank/DDBJ databases">
        <title>Genome sequencing and assembly of the regulated plant pathogen Lachnellula willkommii and related sister species for the development of diagnostic species identification markers.</title>
        <authorList>
            <person name="Giroux E."/>
            <person name="Bilodeau G."/>
        </authorList>
    </citation>
    <scope>NUCLEOTIDE SEQUENCE [LARGE SCALE GENOMIC DNA]</scope>
    <source>
        <strain evidence="10 11">CBS 160.35</strain>
    </source>
</reference>
<dbReference type="Gene3D" id="3.40.30.10">
    <property type="entry name" value="Glutaredoxin"/>
    <property type="match status" value="2"/>
</dbReference>
<dbReference type="GO" id="GO:0034976">
    <property type="term" value="P:response to endoplasmic reticulum stress"/>
    <property type="evidence" value="ECO:0007669"/>
    <property type="project" value="TreeGrafter"/>
</dbReference>
<evidence type="ECO:0000313" key="11">
    <source>
        <dbReference type="Proteomes" id="UP000443090"/>
    </source>
</evidence>